<evidence type="ECO:0000313" key="9">
    <source>
        <dbReference type="Proteomes" id="UP001178507"/>
    </source>
</evidence>
<dbReference type="SUPFAM" id="SSF47473">
    <property type="entry name" value="EF-hand"/>
    <property type="match status" value="1"/>
</dbReference>
<dbReference type="AlphaFoldDB" id="A0AA36HY50"/>
<feature type="domain" description="EF-hand" evidence="7">
    <location>
        <begin position="418"/>
        <end position="453"/>
    </location>
</feature>
<dbReference type="InterPro" id="IPR005821">
    <property type="entry name" value="Ion_trans_dom"/>
</dbReference>
<dbReference type="PANTHER" id="PTHR10037">
    <property type="entry name" value="VOLTAGE-GATED CATION CHANNEL CALCIUM AND SODIUM"/>
    <property type="match status" value="1"/>
</dbReference>
<feature type="region of interest" description="Disordered" evidence="5">
    <location>
        <begin position="1"/>
        <end position="21"/>
    </location>
</feature>
<evidence type="ECO:0000259" key="7">
    <source>
        <dbReference type="PROSITE" id="PS50222"/>
    </source>
</evidence>
<dbReference type="GO" id="GO:0005248">
    <property type="term" value="F:voltage-gated sodium channel activity"/>
    <property type="evidence" value="ECO:0007669"/>
    <property type="project" value="TreeGrafter"/>
</dbReference>
<dbReference type="Proteomes" id="UP001178507">
    <property type="component" value="Unassembled WGS sequence"/>
</dbReference>
<dbReference type="Gene3D" id="1.10.238.10">
    <property type="entry name" value="EF-hand"/>
    <property type="match status" value="1"/>
</dbReference>
<feature type="transmembrane region" description="Helical" evidence="6">
    <location>
        <begin position="182"/>
        <end position="202"/>
    </location>
</feature>
<accession>A0AA36HY50</accession>
<keyword evidence="3 6" id="KW-1133">Transmembrane helix</keyword>
<dbReference type="InterPro" id="IPR011992">
    <property type="entry name" value="EF-hand-dom_pair"/>
</dbReference>
<evidence type="ECO:0000313" key="8">
    <source>
        <dbReference type="EMBL" id="CAJ1377241.1"/>
    </source>
</evidence>
<keyword evidence="2 6" id="KW-0812">Transmembrane</keyword>
<dbReference type="GO" id="GO:0001518">
    <property type="term" value="C:voltage-gated sodium channel complex"/>
    <property type="evidence" value="ECO:0007669"/>
    <property type="project" value="TreeGrafter"/>
</dbReference>
<evidence type="ECO:0000256" key="6">
    <source>
        <dbReference type="SAM" id="Phobius"/>
    </source>
</evidence>
<comment type="caution">
    <text evidence="8">The sequence shown here is derived from an EMBL/GenBank/DDBJ whole genome shotgun (WGS) entry which is preliminary data.</text>
</comment>
<dbReference type="GO" id="GO:0005509">
    <property type="term" value="F:calcium ion binding"/>
    <property type="evidence" value="ECO:0007669"/>
    <property type="project" value="InterPro"/>
</dbReference>
<dbReference type="Gene3D" id="1.20.120.350">
    <property type="entry name" value="Voltage-gated potassium channels. Chain C"/>
    <property type="match status" value="1"/>
</dbReference>
<dbReference type="SUPFAM" id="SSF81324">
    <property type="entry name" value="Voltage-gated potassium channels"/>
    <property type="match status" value="1"/>
</dbReference>
<dbReference type="PROSITE" id="PS50222">
    <property type="entry name" value="EF_HAND_2"/>
    <property type="match status" value="2"/>
</dbReference>
<organism evidence="8 9">
    <name type="scientific">Effrenium voratum</name>
    <dbReference type="NCBI Taxonomy" id="2562239"/>
    <lineage>
        <taxon>Eukaryota</taxon>
        <taxon>Sar</taxon>
        <taxon>Alveolata</taxon>
        <taxon>Dinophyceae</taxon>
        <taxon>Suessiales</taxon>
        <taxon>Symbiodiniaceae</taxon>
        <taxon>Effrenium</taxon>
    </lineage>
</organism>
<keyword evidence="9" id="KW-1185">Reference proteome</keyword>
<dbReference type="Pfam" id="PF00520">
    <property type="entry name" value="Ion_trans"/>
    <property type="match status" value="1"/>
</dbReference>
<feature type="domain" description="EF-hand" evidence="7">
    <location>
        <begin position="461"/>
        <end position="496"/>
    </location>
</feature>
<name>A0AA36HY50_9DINO</name>
<feature type="transmembrane region" description="Helical" evidence="6">
    <location>
        <begin position="377"/>
        <end position="398"/>
    </location>
</feature>
<feature type="transmembrane region" description="Helical" evidence="6">
    <location>
        <begin position="147"/>
        <end position="170"/>
    </location>
</feature>
<keyword evidence="4 6" id="KW-0472">Membrane</keyword>
<feature type="compositionally biased region" description="Polar residues" evidence="5">
    <location>
        <begin position="1"/>
        <end position="10"/>
    </location>
</feature>
<sequence length="535" mass="59906">MAPQGSSPKQPESVLPDEEWQESAFRYAPPQFEDLLRRHEANLAHAMEDWFQRLAGIIEPLQPAKTELTEAFSLAVNGNGTDSTTNEIPKVDDSNSPAGWQSRNSYVMNSEEDLESEKKCLPHFCPQPKEEGAYVWQIRLRRLVESWMFEALFASVIFTNSAFIAVQVEIAASNPGQPQSDALFAVATTYTFLFTLELLLRLVARPSVICGEDWAWLLLDTTVVLTSLLEFALELPLHAEGEAGSNGIFSNMRLLRVLRVAKITRALRIIRVVKFVRSLKSLLFCIGRTMRALAWSGVLLFLIIFLFGLIFTDISTEFFARSESGGDTSDFLSKRFNSLASSMHTLYASITGGFTWVEARDAFSEIDLMWGWLFEAYIAFCLFAVLNVMTGVFCHSAIESAEKDHELNLQMVAAERAKYFRAVKRLFAQLDKDQDGGITAKEFEIALENPALMHVFDALELSVEDAWALFRTLDSDGDSRVGPLEFLEGCLRLKGAARSIDVVCIKRDLASVSNKLDTQAAELMGALKQTLRRLS</sequence>
<evidence type="ECO:0000256" key="1">
    <source>
        <dbReference type="ARBA" id="ARBA00004141"/>
    </source>
</evidence>
<dbReference type="EMBL" id="CAUJNA010000449">
    <property type="protein sequence ID" value="CAJ1377241.1"/>
    <property type="molecule type" value="Genomic_DNA"/>
</dbReference>
<feature type="transmembrane region" description="Helical" evidence="6">
    <location>
        <begin position="292"/>
        <end position="315"/>
    </location>
</feature>
<gene>
    <name evidence="8" type="ORF">EVOR1521_LOCUS6094</name>
</gene>
<evidence type="ECO:0000256" key="2">
    <source>
        <dbReference type="ARBA" id="ARBA00022692"/>
    </source>
</evidence>
<evidence type="ECO:0000256" key="5">
    <source>
        <dbReference type="SAM" id="MobiDB-lite"/>
    </source>
</evidence>
<reference evidence="8" key="1">
    <citation type="submission" date="2023-08" db="EMBL/GenBank/DDBJ databases">
        <authorList>
            <person name="Chen Y."/>
            <person name="Shah S."/>
            <person name="Dougan E. K."/>
            <person name="Thang M."/>
            <person name="Chan C."/>
        </authorList>
    </citation>
    <scope>NUCLEOTIDE SEQUENCE</scope>
</reference>
<dbReference type="PANTHER" id="PTHR10037:SF62">
    <property type="entry name" value="SODIUM CHANNEL PROTEIN 60E"/>
    <property type="match status" value="1"/>
</dbReference>
<dbReference type="Pfam" id="PF13499">
    <property type="entry name" value="EF-hand_7"/>
    <property type="match status" value="1"/>
</dbReference>
<evidence type="ECO:0000256" key="4">
    <source>
        <dbReference type="ARBA" id="ARBA00023136"/>
    </source>
</evidence>
<dbReference type="Gene3D" id="1.10.287.70">
    <property type="match status" value="1"/>
</dbReference>
<dbReference type="CDD" id="cd00051">
    <property type="entry name" value="EFh"/>
    <property type="match status" value="1"/>
</dbReference>
<comment type="subcellular location">
    <subcellularLocation>
        <location evidence="1">Membrane</location>
        <topology evidence="1">Multi-pass membrane protein</topology>
    </subcellularLocation>
</comment>
<proteinExistence type="predicted"/>
<evidence type="ECO:0000256" key="3">
    <source>
        <dbReference type="ARBA" id="ARBA00022989"/>
    </source>
</evidence>
<dbReference type="InterPro" id="IPR002048">
    <property type="entry name" value="EF_hand_dom"/>
</dbReference>
<dbReference type="InterPro" id="IPR043203">
    <property type="entry name" value="VGCC_Ca_Na"/>
</dbReference>
<dbReference type="InterPro" id="IPR027359">
    <property type="entry name" value="Volt_channel_dom_sf"/>
</dbReference>
<protein>
    <recommendedName>
        <fullName evidence="7">EF-hand domain-containing protein</fullName>
    </recommendedName>
</protein>